<evidence type="ECO:0000256" key="1">
    <source>
        <dbReference type="SAM" id="MobiDB-lite"/>
    </source>
</evidence>
<feature type="region of interest" description="Disordered" evidence="1">
    <location>
        <begin position="184"/>
        <end position="319"/>
    </location>
</feature>
<dbReference type="Proteomes" id="UP000000560">
    <property type="component" value="Chromosome IV"/>
</dbReference>
<feature type="compositionally biased region" description="Polar residues" evidence="1">
    <location>
        <begin position="620"/>
        <end position="630"/>
    </location>
</feature>
<feature type="region of interest" description="Disordered" evidence="1">
    <location>
        <begin position="461"/>
        <end position="492"/>
    </location>
</feature>
<dbReference type="AlphaFoldDB" id="C8VB66"/>
<dbReference type="HOGENOM" id="CLU_021527_0_0_1"/>
<proteinExistence type="predicted"/>
<dbReference type="RefSeq" id="XP_050467919.1">
    <property type="nucleotide sequence ID" value="XM_050611951.1"/>
</dbReference>
<gene>
    <name evidence="2" type="ORF">ANIA_07038</name>
</gene>
<dbReference type="eggNOG" id="ENOG502SRDH">
    <property type="taxonomic scope" value="Eukaryota"/>
</dbReference>
<dbReference type="EMBL" id="BN001304">
    <property type="protein sequence ID" value="CBF79208.1"/>
    <property type="molecule type" value="Genomic_DNA"/>
</dbReference>
<feature type="region of interest" description="Disordered" evidence="1">
    <location>
        <begin position="347"/>
        <end position="408"/>
    </location>
</feature>
<feature type="compositionally biased region" description="Basic and acidic residues" evidence="1">
    <location>
        <begin position="251"/>
        <end position="260"/>
    </location>
</feature>
<dbReference type="KEGG" id="ani:ANIA_07038"/>
<dbReference type="OMA" id="PKFHILA"/>
<feature type="compositionally biased region" description="Basic and acidic residues" evidence="1">
    <location>
        <begin position="297"/>
        <end position="309"/>
    </location>
</feature>
<accession>C8VB66</accession>
<dbReference type="VEuPathDB" id="FungiDB:AN7038"/>
<feature type="compositionally biased region" description="Basic and acidic residues" evidence="1">
    <location>
        <begin position="195"/>
        <end position="224"/>
    </location>
</feature>
<feature type="region of interest" description="Disordered" evidence="1">
    <location>
        <begin position="613"/>
        <end position="659"/>
    </location>
</feature>
<feature type="compositionally biased region" description="Polar residues" evidence="1">
    <location>
        <begin position="379"/>
        <end position="389"/>
    </location>
</feature>
<dbReference type="GeneID" id="2870120"/>
<dbReference type="OrthoDB" id="3946750at2759"/>
<reference evidence="3" key="1">
    <citation type="journal article" date="2005" name="Nature">
        <title>Sequencing of Aspergillus nidulans and comparative analysis with A. fumigatus and A. oryzae.</title>
        <authorList>
            <person name="Galagan J.E."/>
            <person name="Calvo S.E."/>
            <person name="Cuomo C."/>
            <person name="Ma L.J."/>
            <person name="Wortman J.R."/>
            <person name="Batzoglou S."/>
            <person name="Lee S.I."/>
            <person name="Basturkmen M."/>
            <person name="Spevak C.C."/>
            <person name="Clutterbuck J."/>
            <person name="Kapitonov V."/>
            <person name="Jurka J."/>
            <person name="Scazzocchio C."/>
            <person name="Farman M."/>
            <person name="Butler J."/>
            <person name="Purcell S."/>
            <person name="Harris S."/>
            <person name="Braus G.H."/>
            <person name="Draht O."/>
            <person name="Busch S."/>
            <person name="D'Enfert C."/>
            <person name="Bouchier C."/>
            <person name="Goldman G.H."/>
            <person name="Bell-Pedersen D."/>
            <person name="Griffiths-Jones S."/>
            <person name="Doonan J.H."/>
            <person name="Yu J."/>
            <person name="Vienken K."/>
            <person name="Pain A."/>
            <person name="Freitag M."/>
            <person name="Selker E.U."/>
            <person name="Archer D.B."/>
            <person name="Penalva M.A."/>
            <person name="Oakley B.R."/>
            <person name="Momany M."/>
            <person name="Tanaka T."/>
            <person name="Kumagai T."/>
            <person name="Asai K."/>
            <person name="Machida M."/>
            <person name="Nierman W.C."/>
            <person name="Denning D.W."/>
            <person name="Caddick M."/>
            <person name="Hynes M."/>
            <person name="Paoletti M."/>
            <person name="Fischer R."/>
            <person name="Miller B."/>
            <person name="Dyer P."/>
            <person name="Sachs M.S."/>
            <person name="Osmani S.A."/>
            <person name="Birren B.W."/>
        </authorList>
    </citation>
    <scope>NUCLEOTIDE SEQUENCE [LARGE SCALE GENOMIC DNA]</scope>
    <source>
        <strain evidence="3">FGSC A4 / ATCC 38163 / CBS 112.46 / NRRL 194 / M139</strain>
    </source>
</reference>
<name>C8VB66_EMENI</name>
<protein>
    <submittedName>
        <fullName evidence="2">Conserved serine-threonine rich protein (AFU_orthologue AFUA_4G04090)</fullName>
    </submittedName>
</protein>
<evidence type="ECO:0000313" key="2">
    <source>
        <dbReference type="EMBL" id="CBF79208.1"/>
    </source>
</evidence>
<organism evidence="2 3">
    <name type="scientific">Emericella nidulans (strain FGSC A4 / ATCC 38163 / CBS 112.46 / NRRL 194 / M139)</name>
    <name type="common">Aspergillus nidulans</name>
    <dbReference type="NCBI Taxonomy" id="227321"/>
    <lineage>
        <taxon>Eukaryota</taxon>
        <taxon>Fungi</taxon>
        <taxon>Dikarya</taxon>
        <taxon>Ascomycota</taxon>
        <taxon>Pezizomycotina</taxon>
        <taxon>Eurotiomycetes</taxon>
        <taxon>Eurotiomycetidae</taxon>
        <taxon>Eurotiales</taxon>
        <taxon>Aspergillaceae</taxon>
        <taxon>Aspergillus</taxon>
        <taxon>Aspergillus subgen. Nidulantes</taxon>
    </lineage>
</organism>
<dbReference type="InParanoid" id="C8VB66"/>
<reference evidence="3" key="2">
    <citation type="journal article" date="2009" name="Fungal Genet. Biol.">
        <title>The 2008 update of the Aspergillus nidulans genome annotation: a community effort.</title>
        <authorList>
            <person name="Wortman J.R."/>
            <person name="Gilsenan J.M."/>
            <person name="Joardar V."/>
            <person name="Deegan J."/>
            <person name="Clutterbuck J."/>
            <person name="Andersen M.R."/>
            <person name="Archer D."/>
            <person name="Bencina M."/>
            <person name="Braus G."/>
            <person name="Coutinho P."/>
            <person name="von Dohren H."/>
            <person name="Doonan J."/>
            <person name="Driessen A.J."/>
            <person name="Durek P."/>
            <person name="Espeso E."/>
            <person name="Fekete E."/>
            <person name="Flipphi M."/>
            <person name="Estrada C.G."/>
            <person name="Geysens S."/>
            <person name="Goldman G."/>
            <person name="de Groot P.W."/>
            <person name="Hansen K."/>
            <person name="Harris S.D."/>
            <person name="Heinekamp T."/>
            <person name="Helmstaedt K."/>
            <person name="Henrissat B."/>
            <person name="Hofmann G."/>
            <person name="Homan T."/>
            <person name="Horio T."/>
            <person name="Horiuchi H."/>
            <person name="James S."/>
            <person name="Jones M."/>
            <person name="Karaffa L."/>
            <person name="Karanyi Z."/>
            <person name="Kato M."/>
            <person name="Keller N."/>
            <person name="Kelly D.E."/>
            <person name="Kiel J.A."/>
            <person name="Kim J.M."/>
            <person name="van der Klei I.J."/>
            <person name="Klis F.M."/>
            <person name="Kovalchuk A."/>
            <person name="Krasevec N."/>
            <person name="Kubicek C.P."/>
            <person name="Liu B."/>
            <person name="Maccabe A."/>
            <person name="Meyer V."/>
            <person name="Mirabito P."/>
            <person name="Miskei M."/>
            <person name="Mos M."/>
            <person name="Mullins J."/>
            <person name="Nelson D.R."/>
            <person name="Nielsen J."/>
            <person name="Oakley B.R."/>
            <person name="Osmani S.A."/>
            <person name="Pakula T."/>
            <person name="Paszewski A."/>
            <person name="Paulsen I."/>
            <person name="Pilsyk S."/>
            <person name="Pocsi I."/>
            <person name="Punt P.J."/>
            <person name="Ram A.F."/>
            <person name="Ren Q."/>
            <person name="Robellet X."/>
            <person name="Robson G."/>
            <person name="Seiboth B."/>
            <person name="van Solingen P."/>
            <person name="Specht T."/>
            <person name="Sun J."/>
            <person name="Taheri-Talesh N."/>
            <person name="Takeshita N."/>
            <person name="Ussery D."/>
            <person name="vanKuyk P.A."/>
            <person name="Visser H."/>
            <person name="van de Vondervoort P.J."/>
            <person name="de Vries R.P."/>
            <person name="Walton J."/>
            <person name="Xiang X."/>
            <person name="Xiong Y."/>
            <person name="Zeng A.P."/>
            <person name="Brandt B.W."/>
            <person name="Cornell M.J."/>
            <person name="van den Hondel C.A."/>
            <person name="Visser J."/>
            <person name="Oliver S.G."/>
            <person name="Turner G."/>
        </authorList>
    </citation>
    <scope>GENOME REANNOTATION</scope>
    <source>
        <strain evidence="3">FGSC A4 / ATCC 38163 / CBS 112.46 / NRRL 194 / M139</strain>
    </source>
</reference>
<feature type="compositionally biased region" description="Basic and acidic residues" evidence="1">
    <location>
        <begin position="390"/>
        <end position="401"/>
    </location>
</feature>
<evidence type="ECO:0000313" key="3">
    <source>
        <dbReference type="Proteomes" id="UP000000560"/>
    </source>
</evidence>
<sequence>MAVAQTRTSIRRLSKASGVNARYLSLSAQIRELWTCSHRYHNSNDLHRKHTRLIFHNHHRSQRPHHPPRSQRIIYPKYQYQSWWSPGWGWGWGGFNSGFLGFQDTPTRYRYGQDDDKGGWEDRAKRRMEWIKKEIEADPYAALFGRRSQPLGLNWGNKLESGLMSLWRSVFGLGEDMSNTNKGKGAKVIDSTLKGQDDSGRTSVDEKVREPMTRDGDMQRRPSTDFRGAGFEFDPISGRMVPVRSEPWGTPEERGKERQGDGQYVENKSIPAGDDLPQEKAEADSNTLSEPNVLDSATKKDSTVPESSERFQGASGPSIVSESQIYASAPTQEASNCLNETVQAAKDEINAETQTHAQVERPVPPQNDNHEAVTPATMPFTQSPYSQKHNTTERSLAEHSVSKAGPDRAGFLSRRENQMPKLVTAESQPYTAVDNRDKDIELLSARDIRAAYEPRRLSIEAEIEAETPKQLDEPSASQTDLKDTHGKSPVNKLGGSVNMPGGPTAPFSGLPDGQALNEDLLQNEPSTATQSSVTETYRIFAYDPSSAKVTEAETISSLQEPSEHLHPTEVLTRLANPAKFSPCLNQMHAEGYEIVSGGGDILVFRKAPAGSSKTIDRLASPSQEPSTESAQLADKDVQGGNFSGQDAPRKQSRKSPQKATVSKVFRRMLVGGLATGGTCYALGVVSEYFRTGGKDGFGIDGFTEFESERRHLER</sequence>
<keyword evidence="3" id="KW-1185">Reference proteome</keyword>